<comment type="caution">
    <text evidence="11">The sequence shown here is derived from an EMBL/GenBank/DDBJ whole genome shotgun (WGS) entry which is preliminary data.</text>
</comment>
<evidence type="ECO:0000256" key="5">
    <source>
        <dbReference type="ARBA" id="ARBA00022741"/>
    </source>
</evidence>
<reference evidence="11 12" key="1">
    <citation type="submission" date="2020-03" db="EMBL/GenBank/DDBJ databases">
        <title>Genomic Encyclopedia of Type Strains, Phase IV (KMG-IV): sequencing the most valuable type-strain genomes for metagenomic binning, comparative biology and taxonomic classification.</title>
        <authorList>
            <person name="Goeker M."/>
        </authorList>
    </citation>
    <scope>NUCLEOTIDE SEQUENCE [LARGE SCALE GENOMIC DNA]</scope>
    <source>
        <strain evidence="11 12">DSM 4733</strain>
    </source>
</reference>
<evidence type="ECO:0000256" key="4">
    <source>
        <dbReference type="ARBA" id="ARBA00022679"/>
    </source>
</evidence>
<dbReference type="SUPFAM" id="SSF55874">
    <property type="entry name" value="ATPase domain of HSP90 chaperone/DNA topoisomerase II/histidine kinase"/>
    <property type="match status" value="1"/>
</dbReference>
<keyword evidence="6 11" id="KW-0418">Kinase</keyword>
<dbReference type="InterPro" id="IPR004358">
    <property type="entry name" value="Sig_transdc_His_kin-like_C"/>
</dbReference>
<dbReference type="InterPro" id="IPR003594">
    <property type="entry name" value="HATPase_dom"/>
</dbReference>
<dbReference type="SMART" id="SM00388">
    <property type="entry name" value="HisKA"/>
    <property type="match status" value="1"/>
</dbReference>
<sequence>MTRRLGNGLERGQAPRIALLVAAIAAIFAVDTVTNYAIAAAVFYVAVILLATRWMRPRSVVILASACGTLTVISFTLTHSGLYEVGIINTGISLVAIAVTTYLSLKLVAAEAAIHDARERLTRIARVTSLGELTASIAHEVNQPLAAVMTSAGACRRWLATDPPNIEKAERAAERIAAEASRASEVIARVRGLASGKSPIRAAFDLGTLVEEIVGLARGQIDRNDILLRLYLPEDLPRVFGDRVQIGQVIGNLLLNAIDAVMADPARGHEIEVIASLTQDGSSVALEVADSGVGFREQEAERLFDAFWTTKQDGIGLGLTISRAIVEANGGRIWAEESELDGAALLFTLPVAPVDGEEETGA</sequence>
<dbReference type="GO" id="GO:0005524">
    <property type="term" value="F:ATP binding"/>
    <property type="evidence" value="ECO:0007669"/>
    <property type="project" value="UniProtKB-KW"/>
</dbReference>
<evidence type="ECO:0000256" key="9">
    <source>
        <dbReference type="SAM" id="Phobius"/>
    </source>
</evidence>
<dbReference type="SUPFAM" id="SSF47384">
    <property type="entry name" value="Homodimeric domain of signal transducing histidine kinase"/>
    <property type="match status" value="1"/>
</dbReference>
<dbReference type="SMART" id="SM00387">
    <property type="entry name" value="HATPase_c"/>
    <property type="match status" value="1"/>
</dbReference>
<dbReference type="InterPro" id="IPR036890">
    <property type="entry name" value="HATPase_C_sf"/>
</dbReference>
<keyword evidence="9" id="KW-1133">Transmembrane helix</keyword>
<evidence type="ECO:0000256" key="6">
    <source>
        <dbReference type="ARBA" id="ARBA00022777"/>
    </source>
</evidence>
<feature type="transmembrane region" description="Helical" evidence="9">
    <location>
        <begin position="85"/>
        <end position="105"/>
    </location>
</feature>
<feature type="domain" description="Histidine kinase" evidence="10">
    <location>
        <begin position="136"/>
        <end position="353"/>
    </location>
</feature>
<evidence type="ECO:0000256" key="7">
    <source>
        <dbReference type="ARBA" id="ARBA00022840"/>
    </source>
</evidence>
<dbReference type="PANTHER" id="PTHR43065:SF10">
    <property type="entry name" value="PEROXIDE STRESS-ACTIVATED HISTIDINE KINASE MAK3"/>
    <property type="match status" value="1"/>
</dbReference>
<evidence type="ECO:0000256" key="2">
    <source>
        <dbReference type="ARBA" id="ARBA00012438"/>
    </source>
</evidence>
<dbReference type="PRINTS" id="PR00344">
    <property type="entry name" value="BCTRLSENSOR"/>
</dbReference>
<dbReference type="Pfam" id="PF02518">
    <property type="entry name" value="HATPase_c"/>
    <property type="match status" value="1"/>
</dbReference>
<evidence type="ECO:0000256" key="3">
    <source>
        <dbReference type="ARBA" id="ARBA00022553"/>
    </source>
</evidence>
<keyword evidence="8" id="KW-0902">Two-component regulatory system</keyword>
<dbReference type="Gene3D" id="1.10.287.130">
    <property type="match status" value="1"/>
</dbReference>
<dbReference type="EMBL" id="JAASQV010000001">
    <property type="protein sequence ID" value="NIJ63873.1"/>
    <property type="molecule type" value="Genomic_DNA"/>
</dbReference>
<gene>
    <name evidence="11" type="ORF">FHR20_000804</name>
</gene>
<evidence type="ECO:0000313" key="12">
    <source>
        <dbReference type="Proteomes" id="UP000564677"/>
    </source>
</evidence>
<dbReference type="PROSITE" id="PS50109">
    <property type="entry name" value="HIS_KIN"/>
    <property type="match status" value="1"/>
</dbReference>
<accession>A0A7X5UX92</accession>
<dbReference type="CDD" id="cd00082">
    <property type="entry name" value="HisKA"/>
    <property type="match status" value="1"/>
</dbReference>
<dbReference type="Proteomes" id="UP000564677">
    <property type="component" value="Unassembled WGS sequence"/>
</dbReference>
<evidence type="ECO:0000256" key="8">
    <source>
        <dbReference type="ARBA" id="ARBA00023012"/>
    </source>
</evidence>
<feature type="transmembrane region" description="Helical" evidence="9">
    <location>
        <begin position="59"/>
        <end position="79"/>
    </location>
</feature>
<dbReference type="GO" id="GO:0000155">
    <property type="term" value="F:phosphorelay sensor kinase activity"/>
    <property type="evidence" value="ECO:0007669"/>
    <property type="project" value="InterPro"/>
</dbReference>
<dbReference type="AlphaFoldDB" id="A0A7X5UX92"/>
<name>A0A7X5UX92_9SPHN</name>
<keyword evidence="12" id="KW-1185">Reference proteome</keyword>
<keyword evidence="9" id="KW-0812">Transmembrane</keyword>
<organism evidence="11 12">
    <name type="scientific">Sphingomonas leidyi</name>
    <dbReference type="NCBI Taxonomy" id="68569"/>
    <lineage>
        <taxon>Bacteria</taxon>
        <taxon>Pseudomonadati</taxon>
        <taxon>Pseudomonadota</taxon>
        <taxon>Alphaproteobacteria</taxon>
        <taxon>Sphingomonadales</taxon>
        <taxon>Sphingomonadaceae</taxon>
        <taxon>Sphingomonas</taxon>
    </lineage>
</organism>
<dbReference type="PANTHER" id="PTHR43065">
    <property type="entry name" value="SENSOR HISTIDINE KINASE"/>
    <property type="match status" value="1"/>
</dbReference>
<dbReference type="Gene3D" id="3.30.565.10">
    <property type="entry name" value="Histidine kinase-like ATPase, C-terminal domain"/>
    <property type="match status" value="1"/>
</dbReference>
<dbReference type="InterPro" id="IPR005467">
    <property type="entry name" value="His_kinase_dom"/>
</dbReference>
<dbReference type="EC" id="2.7.13.3" evidence="2"/>
<keyword evidence="7" id="KW-0067">ATP-binding</keyword>
<keyword evidence="5" id="KW-0547">Nucleotide-binding</keyword>
<keyword evidence="9" id="KW-0472">Membrane</keyword>
<dbReference type="RefSeq" id="WP_341786401.1">
    <property type="nucleotide sequence ID" value="NZ_JAASQV010000001.1"/>
</dbReference>
<keyword evidence="4" id="KW-0808">Transferase</keyword>
<proteinExistence type="predicted"/>
<comment type="catalytic activity">
    <reaction evidence="1">
        <text>ATP + protein L-histidine = ADP + protein N-phospho-L-histidine.</text>
        <dbReference type="EC" id="2.7.13.3"/>
    </reaction>
</comment>
<evidence type="ECO:0000259" key="10">
    <source>
        <dbReference type="PROSITE" id="PS50109"/>
    </source>
</evidence>
<dbReference type="InterPro" id="IPR003661">
    <property type="entry name" value="HisK_dim/P_dom"/>
</dbReference>
<protein>
    <recommendedName>
        <fullName evidence="2">histidine kinase</fullName>
        <ecNumber evidence="2">2.7.13.3</ecNumber>
    </recommendedName>
</protein>
<feature type="transmembrane region" description="Helical" evidence="9">
    <location>
        <begin position="36"/>
        <end position="52"/>
    </location>
</feature>
<dbReference type="Pfam" id="PF00512">
    <property type="entry name" value="HisKA"/>
    <property type="match status" value="1"/>
</dbReference>
<evidence type="ECO:0000313" key="11">
    <source>
        <dbReference type="EMBL" id="NIJ63873.1"/>
    </source>
</evidence>
<dbReference type="InterPro" id="IPR036097">
    <property type="entry name" value="HisK_dim/P_sf"/>
</dbReference>
<feature type="transmembrane region" description="Helical" evidence="9">
    <location>
        <begin position="12"/>
        <end position="30"/>
    </location>
</feature>
<evidence type="ECO:0000256" key="1">
    <source>
        <dbReference type="ARBA" id="ARBA00000085"/>
    </source>
</evidence>
<keyword evidence="3" id="KW-0597">Phosphoprotein</keyword>